<proteinExistence type="predicted"/>
<dbReference type="InterPro" id="IPR036374">
    <property type="entry name" value="OxRdtase_Mopterin-bd_sf"/>
</dbReference>
<comment type="caution">
    <text evidence="2">The sequence shown here is derived from an EMBL/GenBank/DDBJ whole genome shotgun (WGS) entry which is preliminary data.</text>
</comment>
<dbReference type="SUPFAM" id="SSF56524">
    <property type="entry name" value="Oxidoreductase molybdopterin-binding domain"/>
    <property type="match status" value="1"/>
</dbReference>
<dbReference type="AlphaFoldDB" id="A0A6N9T1E5"/>
<dbReference type="EMBL" id="JAAAMG010000005">
    <property type="protein sequence ID" value="NDW04412.1"/>
    <property type="molecule type" value="Genomic_DNA"/>
</dbReference>
<reference evidence="2 3" key="1">
    <citation type="submission" date="2020-01" db="EMBL/GenBank/DDBJ databases">
        <title>Jiella pacifica sp. nov.</title>
        <authorList>
            <person name="Xue Z."/>
            <person name="Zhu S."/>
            <person name="Chen J."/>
            <person name="Yang J."/>
        </authorList>
    </citation>
    <scope>NUCLEOTIDE SEQUENCE [LARGE SCALE GENOMIC DNA]</scope>
    <source>
        <strain evidence="2 3">40Bstr34</strain>
    </source>
</reference>
<dbReference type="RefSeq" id="WP_163462615.1">
    <property type="nucleotide sequence ID" value="NZ_JAAAMG010000005.1"/>
</dbReference>
<keyword evidence="3" id="KW-1185">Reference proteome</keyword>
<sequence length="167" mass="18371">MAITRRNFLGVCALPILTGMALPARSATPHDDPHSPILTVSRNGGRLAEFSRADLAAMPQTRLSTHTPWTSAPTDYEGPSVEVFLSNFPGEGERLRLLALNDYLVTAEARMLIEAGAILAIKENGSFMPAARKGPVFLMFPFDADPRLQSQRYYSRAVWQLIAIELT</sequence>
<organism evidence="2 3">
    <name type="scientific">Jiella pacifica</name>
    <dbReference type="NCBI Taxonomy" id="2696469"/>
    <lineage>
        <taxon>Bacteria</taxon>
        <taxon>Pseudomonadati</taxon>
        <taxon>Pseudomonadota</taxon>
        <taxon>Alphaproteobacteria</taxon>
        <taxon>Hyphomicrobiales</taxon>
        <taxon>Aurantimonadaceae</taxon>
        <taxon>Jiella</taxon>
    </lineage>
</organism>
<name>A0A6N9T1E5_9HYPH</name>
<gene>
    <name evidence="2" type="ORF">GTK09_08205</name>
</gene>
<accession>A0A6N9T1E5</accession>
<dbReference type="PROSITE" id="PS51318">
    <property type="entry name" value="TAT"/>
    <property type="match status" value="1"/>
</dbReference>
<dbReference type="InterPro" id="IPR006311">
    <property type="entry name" value="TAT_signal"/>
</dbReference>
<evidence type="ECO:0008006" key="4">
    <source>
        <dbReference type="Google" id="ProtNLM"/>
    </source>
</evidence>
<evidence type="ECO:0000313" key="3">
    <source>
        <dbReference type="Proteomes" id="UP000469011"/>
    </source>
</evidence>
<feature type="signal peptide" evidence="1">
    <location>
        <begin position="1"/>
        <end position="26"/>
    </location>
</feature>
<feature type="chain" id="PRO_5026793649" description="Oxidoreductase molybdopterin-binding domain-containing protein" evidence="1">
    <location>
        <begin position="27"/>
        <end position="167"/>
    </location>
</feature>
<dbReference type="Proteomes" id="UP000469011">
    <property type="component" value="Unassembled WGS sequence"/>
</dbReference>
<evidence type="ECO:0000313" key="2">
    <source>
        <dbReference type="EMBL" id="NDW04412.1"/>
    </source>
</evidence>
<protein>
    <recommendedName>
        <fullName evidence="4">Oxidoreductase molybdopterin-binding domain-containing protein</fullName>
    </recommendedName>
</protein>
<evidence type="ECO:0000256" key="1">
    <source>
        <dbReference type="SAM" id="SignalP"/>
    </source>
</evidence>
<keyword evidence="1" id="KW-0732">Signal</keyword>